<comment type="caution">
    <text evidence="4">The sequence shown here is derived from an EMBL/GenBank/DDBJ whole genome shotgun (WGS) entry which is preliminary data.</text>
</comment>
<dbReference type="PROSITE" id="PS50003">
    <property type="entry name" value="PH_DOMAIN"/>
    <property type="match status" value="1"/>
</dbReference>
<dbReference type="PROSITE" id="PS50010">
    <property type="entry name" value="DH_2"/>
    <property type="match status" value="1"/>
</dbReference>
<dbReference type="PANTHER" id="PTHR45858:SF5">
    <property type="entry name" value="MOESIN_EZRIN_RADIXIN HOMOLOG 1"/>
    <property type="match status" value="1"/>
</dbReference>
<dbReference type="CDD" id="cd01220">
    <property type="entry name" value="PH1_FARP1-like"/>
    <property type="match status" value="1"/>
</dbReference>
<proteinExistence type="predicted"/>
<feature type="compositionally biased region" description="Low complexity" evidence="1">
    <location>
        <begin position="66"/>
        <end position="103"/>
    </location>
</feature>
<dbReference type="AlphaFoldDB" id="A0A5B7DDR4"/>
<dbReference type="SMART" id="SM00325">
    <property type="entry name" value="RhoGEF"/>
    <property type="match status" value="1"/>
</dbReference>
<dbReference type="PANTHER" id="PTHR45858">
    <property type="entry name" value="FERM DOMAIN CONTAINING PROTEIN"/>
    <property type="match status" value="1"/>
</dbReference>
<dbReference type="InterPro" id="IPR001849">
    <property type="entry name" value="PH_domain"/>
</dbReference>
<evidence type="ECO:0000313" key="5">
    <source>
        <dbReference type="Proteomes" id="UP000324222"/>
    </source>
</evidence>
<dbReference type="InterPro" id="IPR051835">
    <property type="entry name" value="RAC1-GEF"/>
</dbReference>
<sequence>MECLFTCAIGLALPNTVLYARIEDYVRILLISLAYSLTALTSIPVQASAPPLESVNSRSCEAASATAPQLASAPSTAATAPQDQSVLGSPPSTTSPVTTTPLSPHKENIPVSNHVNNRVDSIPNGHDTTVSSARVGEIEGESRKRKYPSDKAYFIAKEILTTERTYKKDLEVISLFDRLTCQFDIYISRTTHPVKSAANPNLLPACQAEVDGRASGSNKLESQRIGDIMLKNMSMLKLYESYLEGHYGILEGLESSFRKNRRFEQIYRDFEMQKVCYLPMTSFILKPLHRLQHYHLLLDRLVKHYGSANHHDYRECMTAKAKVGQVIKAMTPSLTASENLVKLMELQRDLVGIDNLVQPDREFLREGCLQKLSRKGYQQRMFFLFNDVLLYTNRTTTPVLQFKVHGQLPLRGVMVEETESRMGASNCFTIYGGNRALMVAANGEEEKTKWLEDLTTAINQAKTRPDNAFHYLSLKSINHVVYCSSSWKWLESIPQDKSG</sequence>
<dbReference type="Gene3D" id="1.20.900.10">
    <property type="entry name" value="Dbl homology (DH) domain"/>
    <property type="match status" value="1"/>
</dbReference>
<dbReference type="Proteomes" id="UP000324222">
    <property type="component" value="Unassembled WGS sequence"/>
</dbReference>
<evidence type="ECO:0000256" key="1">
    <source>
        <dbReference type="SAM" id="MobiDB-lite"/>
    </source>
</evidence>
<reference evidence="4 5" key="1">
    <citation type="submission" date="2019-05" db="EMBL/GenBank/DDBJ databases">
        <title>Another draft genome of Portunus trituberculatus and its Hox gene families provides insights of decapod evolution.</title>
        <authorList>
            <person name="Jeong J.-H."/>
            <person name="Song I."/>
            <person name="Kim S."/>
            <person name="Choi T."/>
            <person name="Kim D."/>
            <person name="Ryu S."/>
            <person name="Kim W."/>
        </authorList>
    </citation>
    <scope>NUCLEOTIDE SEQUENCE [LARGE SCALE GENOMIC DNA]</scope>
    <source>
        <tissue evidence="4">Muscle</tissue>
    </source>
</reference>
<feature type="domain" description="DH" evidence="3">
    <location>
        <begin position="151"/>
        <end position="333"/>
    </location>
</feature>
<dbReference type="InterPro" id="IPR035899">
    <property type="entry name" value="DBL_dom_sf"/>
</dbReference>
<accession>A0A5B7DDR4</accession>
<dbReference type="OrthoDB" id="9990815at2759"/>
<feature type="region of interest" description="Disordered" evidence="1">
    <location>
        <begin position="66"/>
        <end position="142"/>
    </location>
</feature>
<dbReference type="Pfam" id="PF00169">
    <property type="entry name" value="PH"/>
    <property type="match status" value="1"/>
</dbReference>
<dbReference type="SMART" id="SM00233">
    <property type="entry name" value="PH"/>
    <property type="match status" value="1"/>
</dbReference>
<evidence type="ECO:0000259" key="3">
    <source>
        <dbReference type="PROSITE" id="PS50010"/>
    </source>
</evidence>
<dbReference type="Gene3D" id="2.30.29.30">
    <property type="entry name" value="Pleckstrin-homology domain (PH domain)/Phosphotyrosine-binding domain (PTB)"/>
    <property type="match status" value="1"/>
</dbReference>
<keyword evidence="5" id="KW-1185">Reference proteome</keyword>
<dbReference type="GO" id="GO:0005085">
    <property type="term" value="F:guanyl-nucleotide exchange factor activity"/>
    <property type="evidence" value="ECO:0007669"/>
    <property type="project" value="InterPro"/>
</dbReference>
<gene>
    <name evidence="4" type="primary">Farp1_1</name>
    <name evidence="4" type="ORF">E2C01_012146</name>
</gene>
<dbReference type="SUPFAM" id="SSF48065">
    <property type="entry name" value="DBL homology domain (DH-domain)"/>
    <property type="match status" value="1"/>
</dbReference>
<name>A0A5B7DDR4_PORTR</name>
<dbReference type="Pfam" id="PF00621">
    <property type="entry name" value="RhoGEF"/>
    <property type="match status" value="1"/>
</dbReference>
<feature type="domain" description="PH" evidence="2">
    <location>
        <begin position="362"/>
        <end position="459"/>
    </location>
</feature>
<dbReference type="EMBL" id="VSRR010000753">
    <property type="protein sequence ID" value="MPC19236.1"/>
    <property type="molecule type" value="Genomic_DNA"/>
</dbReference>
<organism evidence="4 5">
    <name type="scientific">Portunus trituberculatus</name>
    <name type="common">Swimming crab</name>
    <name type="synonym">Neptunus trituberculatus</name>
    <dbReference type="NCBI Taxonomy" id="210409"/>
    <lineage>
        <taxon>Eukaryota</taxon>
        <taxon>Metazoa</taxon>
        <taxon>Ecdysozoa</taxon>
        <taxon>Arthropoda</taxon>
        <taxon>Crustacea</taxon>
        <taxon>Multicrustacea</taxon>
        <taxon>Malacostraca</taxon>
        <taxon>Eumalacostraca</taxon>
        <taxon>Eucarida</taxon>
        <taxon>Decapoda</taxon>
        <taxon>Pleocyemata</taxon>
        <taxon>Brachyura</taxon>
        <taxon>Eubrachyura</taxon>
        <taxon>Portunoidea</taxon>
        <taxon>Portunidae</taxon>
        <taxon>Portuninae</taxon>
        <taxon>Portunus</taxon>
    </lineage>
</organism>
<evidence type="ECO:0000259" key="2">
    <source>
        <dbReference type="PROSITE" id="PS50003"/>
    </source>
</evidence>
<evidence type="ECO:0000313" key="4">
    <source>
        <dbReference type="EMBL" id="MPC19236.1"/>
    </source>
</evidence>
<dbReference type="InterPro" id="IPR000219">
    <property type="entry name" value="DH_dom"/>
</dbReference>
<dbReference type="InterPro" id="IPR011993">
    <property type="entry name" value="PH-like_dom_sf"/>
</dbReference>
<dbReference type="SUPFAM" id="SSF50729">
    <property type="entry name" value="PH domain-like"/>
    <property type="match status" value="1"/>
</dbReference>
<protein>
    <submittedName>
        <fullName evidence="4">FERM, RhoGEF and pleckstrin domain-containing protein 1</fullName>
    </submittedName>
</protein>
<feature type="compositionally biased region" description="Polar residues" evidence="1">
    <location>
        <begin position="110"/>
        <end position="119"/>
    </location>
</feature>